<evidence type="ECO:0000259" key="3">
    <source>
        <dbReference type="PROSITE" id="PS01124"/>
    </source>
</evidence>
<dbReference type="SUPFAM" id="SSF46689">
    <property type="entry name" value="Homeodomain-like"/>
    <property type="match status" value="1"/>
</dbReference>
<dbReference type="RefSeq" id="WP_118647678.1">
    <property type="nucleotide sequence ID" value="NZ_CP060635.1"/>
</dbReference>
<dbReference type="GO" id="GO:0003700">
    <property type="term" value="F:DNA-binding transcription factor activity"/>
    <property type="evidence" value="ECO:0007669"/>
    <property type="project" value="InterPro"/>
</dbReference>
<feature type="domain" description="HTH araC/xylS-type" evidence="3">
    <location>
        <begin position="16"/>
        <end position="86"/>
    </location>
</feature>
<name>A0A7G9G994_9FIRM</name>
<dbReference type="InterPro" id="IPR009057">
    <property type="entry name" value="Homeodomain-like_sf"/>
</dbReference>
<evidence type="ECO:0000313" key="4">
    <source>
        <dbReference type="EMBL" id="QNM07376.1"/>
    </source>
</evidence>
<evidence type="ECO:0000256" key="2">
    <source>
        <dbReference type="ARBA" id="ARBA00023163"/>
    </source>
</evidence>
<keyword evidence="5" id="KW-1185">Reference proteome</keyword>
<accession>A0A7G9G994</accession>
<dbReference type="PANTHER" id="PTHR47893:SF1">
    <property type="entry name" value="REGULATORY PROTEIN PCHR"/>
    <property type="match status" value="1"/>
</dbReference>
<dbReference type="KEGG" id="whj:H9Q79_10535"/>
<dbReference type="PANTHER" id="PTHR47893">
    <property type="entry name" value="REGULATORY PROTEIN PCHR"/>
    <property type="match status" value="1"/>
</dbReference>
<organism evidence="4 5">
    <name type="scientific">Wansuia hejianensis</name>
    <dbReference type="NCBI Taxonomy" id="2763667"/>
    <lineage>
        <taxon>Bacteria</taxon>
        <taxon>Bacillati</taxon>
        <taxon>Bacillota</taxon>
        <taxon>Clostridia</taxon>
        <taxon>Lachnospirales</taxon>
        <taxon>Lachnospiraceae</taxon>
        <taxon>Wansuia</taxon>
    </lineage>
</organism>
<sequence>MPQEVHVDPVAFYIMVALNKNKLQKAFQLTEGISIREYIRALRMELALEPFEKSDMSTGNIAKAVGYHGVSNFYHVFQQRFGETYS</sequence>
<protein>
    <submittedName>
        <fullName evidence="4">Helix-turn-helix domain-containing protein</fullName>
    </submittedName>
</protein>
<keyword evidence="2" id="KW-0804">Transcription</keyword>
<dbReference type="Gene3D" id="1.10.10.60">
    <property type="entry name" value="Homeodomain-like"/>
    <property type="match status" value="1"/>
</dbReference>
<dbReference type="SMART" id="SM00342">
    <property type="entry name" value="HTH_ARAC"/>
    <property type="match status" value="1"/>
</dbReference>
<proteinExistence type="predicted"/>
<dbReference type="InterPro" id="IPR053142">
    <property type="entry name" value="PchR_regulatory_protein"/>
</dbReference>
<dbReference type="EMBL" id="CP060635">
    <property type="protein sequence ID" value="QNM07376.1"/>
    <property type="molecule type" value="Genomic_DNA"/>
</dbReference>
<evidence type="ECO:0000313" key="5">
    <source>
        <dbReference type="Proteomes" id="UP000515860"/>
    </source>
</evidence>
<dbReference type="InterPro" id="IPR018060">
    <property type="entry name" value="HTH_AraC"/>
</dbReference>
<dbReference type="PROSITE" id="PS01124">
    <property type="entry name" value="HTH_ARAC_FAMILY_2"/>
    <property type="match status" value="1"/>
</dbReference>
<reference evidence="4 5" key="1">
    <citation type="submission" date="2020-08" db="EMBL/GenBank/DDBJ databases">
        <authorList>
            <person name="Liu C."/>
            <person name="Sun Q."/>
        </authorList>
    </citation>
    <scope>NUCLEOTIDE SEQUENCE [LARGE SCALE GENOMIC DNA]</scope>
    <source>
        <strain evidence="4 5">NSJ-29</strain>
    </source>
</reference>
<dbReference type="Pfam" id="PF12833">
    <property type="entry name" value="HTH_18"/>
    <property type="match status" value="1"/>
</dbReference>
<dbReference type="GO" id="GO:0043565">
    <property type="term" value="F:sequence-specific DNA binding"/>
    <property type="evidence" value="ECO:0007669"/>
    <property type="project" value="InterPro"/>
</dbReference>
<dbReference type="AlphaFoldDB" id="A0A7G9G994"/>
<dbReference type="Proteomes" id="UP000515860">
    <property type="component" value="Chromosome"/>
</dbReference>
<gene>
    <name evidence="4" type="ORF">H9Q79_10535</name>
</gene>
<keyword evidence="1" id="KW-0805">Transcription regulation</keyword>
<evidence type="ECO:0000256" key="1">
    <source>
        <dbReference type="ARBA" id="ARBA00023015"/>
    </source>
</evidence>